<dbReference type="InterPro" id="IPR026341">
    <property type="entry name" value="T9SS_type_B"/>
</dbReference>
<evidence type="ECO:0000313" key="3">
    <source>
        <dbReference type="EMBL" id="SFC15712.1"/>
    </source>
</evidence>
<feature type="chain" id="PRO_5012000622" evidence="1">
    <location>
        <begin position="16"/>
        <end position="2494"/>
    </location>
</feature>
<gene>
    <name evidence="3" type="ORF">SAMN05421780_103109</name>
</gene>
<dbReference type="SUPFAM" id="SSF49299">
    <property type="entry name" value="PKD domain"/>
    <property type="match status" value="1"/>
</dbReference>
<sequence>MLLFVCLLAYSQAMASHIVGGEITYKYLGQLGSSATPFRYKIDLTVYVDRNSQFPNGNPETGNIFVGVYAANSCNLYKTLTMTPNPVDVLPEMPPNCNADACLGSVAISVNKMTATVDLAFNMAGYYIYWQRCCRNSSIDNLQNAGNEGSTFLAYIPSAIFPNSSPEFVESGIPFILTGDTTTFSNNAIDPDGDRLIYSFVNPYNGALSGQPSPFGQGAPPACPSYNSINFNAGYTLTRPFGPNSYAFIDPATGFTKYYVPNAGRYVVTLEIKEYRTLSDGTDTLLTRTRRELQFIAKTAGVAGCPVNAAPVFRSITNTTPTYTYNIYEGQAVNFVIRATDTATDSLYLSAKSSILNGTNGYTGPLATFTNVKGIGDVSSTFSWQPNCGQTGSFAINATVSDRNCPPKTSSAIYTINVLPFDAPPRIFGPDTVCSTSSIGTYYVQTTSPDNQFTWKITGGTLLSNIHNDTIKVQWNGSNTNGFLTLVQKSSSGCQDSVSTKVYARAFQTLVAKIPSVNAKSISICAGQSVGLSATGSTTGYRWSPSTGLSSTTSATPTASPTVTTRYIVTVGTGSTINCWKTDTVTVNIVPKVADAGPATASICSGDSLSVGVTAVSGYTYAWLPITGVNNTTKSNPKIKIVNTGTSSQVIKYYVTATHTATGCTSRDSISVTVAPAPVAVAGTDKSFCVTGSVQIGAASQTGFTYLWSPSTGLSSTTVSNPTATLTNTGTSPITQQYILKVTTGSTGTCAGFDTVLVTVNPRPVALVGSNQSVCLGATAVLGGIANPSYTYAWSPKAGLDDSTKANPVFTGTAVGVKTYTLTVTDNTTQCVSNTATVTITVNAATNAVAGVDKTICSGITTQIGAVSQTGFSYAWSPSIGLSSATVSNPVVTLSNTGTSSITQQYILQTTNTATGCVGRDTVVVTVNPLPVAVAGADKTICSNGSVQIGAASQTGFSYAWTPSTGLSSATVSNPTVTLTNTSTSAITQQYILQVTNTTTNCISKDTVLVKVNPLPVAAAGTDKAVCVGSTVVLGGAANPNFTYAWSPKAGLDDSTKANPVFTGSAVGVKTYTLIVKDNTTQCVSNAADTVLVTVNLLPTAIAGADKTICSGGTTQIGANSQGAGFGYAWTPSTGLSGSALSNPMVTLTNTGTSAITQQYILQITNMATNCVSRDTVVVTVNPRPVALVGNPQNVCINSTAVLGGTPDASLTYAWSPKAGLDDSTKANPVFTPSVVGAVTYTLVVTNNTTNCVSVPVSITHQVKPLPVAVAGADKVVCSVQNTSLGAAPVAGLTYAWSPKVGLNDSTLANPIFNMAYAGTDSLIKTYVLTVTDGFSCQKTDTVNVVVKPLPIVVVGTNDAFCGSDTFELGAPPVQGFSYAWSPSTGLSNANIANPTLTLSNNTQTDQVHDYVLTVTNIKTGCSNKDTISVRVNPLPIVNLGTNDSLCSGQTITLGAAAEAGFIYAWSPKVGLNDSTLANPTLTLTNPTQAVQTHDYVLTVINNVTGCESKDTLTVRVNPLPIVNVGVNDSLCSGGNIVLGAAAVTGYSYAWSPATGLSNATAANPTLTLTNATQTVETHDYILTVTNNVTGCESKDTLTVRVNPLPIVNLGVNDSLCSEQTITLGAAAVTGYSYAWSPATGLSNATAANPTLTLTNPAQTAQTHDYVLTVTNNVTGCESKDTLTVRVNPLPLVNLGANDSLCSGQTITLGAAAVAGFSYAWSPKVGLSDSTLANPTLTLTNPTQAIQTHDYVLTVTNNVTGCVDNDTLTIRVNPLPIANAGTDKAICSDDNTTVGVAALANVTYTWTTNGQGTLSAANVAMPTYTAANLTQQVRVDTLYLLVQAQPTGCVSTDTVLVTVNPRPLPQTILYATTWVCPNSDAVYKIVPTDPTDTYLWTVVGGSINGANTGTAIQVTWGGANPAAKVYVRATNQYGCAGGLDSITISINPQLHPVTPAGADTLCSFDAANQTYQTGAFANAASLYTFGVQHPDGSQVSFPSQLGNNQITVNWQGLGIGKVWVRENITTSTTVCEGVSDTLYVLLQPSPDSTLLVNGSSFLCEQTLSSAYNLAGANNGSSFVWTITPSAGATFDGSTNNDSVRVNWLAAGTYVLSVQEISAAGCVGKLIDTTITVNPLPNTQLLTYDTLICPTTLGGRVYAVSGLAGSKYQWTITGGSFAGTDTTSSTAVINWSESASNYALSVVEISAAGCTLTAPLNVPLYADKSSVILTQVSGSETDATAIELLFAVNNPQTYPQDGKITVQRRKKSGNGSWTNLAELPYTATSYTDFPAEPDTTIYEYRVVGENRCGAELASAVQNNIVLKAWALETERLSQLAWNQYVGWPNGVLRYEIYRKAGETATTFDLYDQKDDGGLAWERKNASDAFTQCYRIKAISPDGAFSWSNSVCISFENKLVIANVITPNNDGKNDKWVIGNIDLYPDSDVKIFNRWGKEVYKTKGYDNSWDGEDLPVGVYFYEVSSDQKGVKARGWLEILR</sequence>
<dbReference type="Pfam" id="PF13585">
    <property type="entry name" value="CHU_C"/>
    <property type="match status" value="1"/>
</dbReference>
<reference evidence="3 4" key="1">
    <citation type="submission" date="2016-10" db="EMBL/GenBank/DDBJ databases">
        <authorList>
            <person name="de Groot N.N."/>
        </authorList>
    </citation>
    <scope>NUCLEOTIDE SEQUENCE [LARGE SCALE GENOMIC DNA]</scope>
    <source>
        <strain evidence="3 4">DSM 6793</strain>
    </source>
</reference>
<feature type="domain" description="PKD-like" evidence="2">
    <location>
        <begin position="423"/>
        <end position="500"/>
    </location>
</feature>
<feature type="domain" description="PKD-like" evidence="2">
    <location>
        <begin position="1871"/>
        <end position="1935"/>
    </location>
</feature>
<proteinExistence type="predicted"/>
<dbReference type="InterPro" id="IPR045829">
    <property type="entry name" value="PKD_6"/>
</dbReference>
<dbReference type="STRING" id="927664.SAMN05421780_103109"/>
<dbReference type="InterPro" id="IPR013783">
    <property type="entry name" value="Ig-like_fold"/>
</dbReference>
<feature type="signal peptide" evidence="1">
    <location>
        <begin position="1"/>
        <end position="15"/>
    </location>
</feature>
<dbReference type="NCBIfam" id="TIGR04131">
    <property type="entry name" value="Bac_Flav_CTERM"/>
    <property type="match status" value="1"/>
</dbReference>
<keyword evidence="4" id="KW-1185">Reference proteome</keyword>
<evidence type="ECO:0000313" key="4">
    <source>
        <dbReference type="Proteomes" id="UP000199514"/>
    </source>
</evidence>
<evidence type="ECO:0000256" key="1">
    <source>
        <dbReference type="SAM" id="SignalP"/>
    </source>
</evidence>
<organism evidence="3 4">
    <name type="scientific">Flexibacter flexilis DSM 6793</name>
    <dbReference type="NCBI Taxonomy" id="927664"/>
    <lineage>
        <taxon>Bacteria</taxon>
        <taxon>Pseudomonadati</taxon>
        <taxon>Bacteroidota</taxon>
        <taxon>Cytophagia</taxon>
        <taxon>Cytophagales</taxon>
        <taxon>Flexibacteraceae</taxon>
        <taxon>Flexibacter</taxon>
    </lineage>
</organism>
<accession>A0A1I1GWP9</accession>
<name>A0A1I1GWP9_9BACT</name>
<dbReference type="InterPro" id="IPR035986">
    <property type="entry name" value="PKD_dom_sf"/>
</dbReference>
<keyword evidence="1" id="KW-0732">Signal</keyword>
<protein>
    <submittedName>
        <fullName evidence="3">Gliding motility-associated C-terminal domain-containing protein</fullName>
    </submittedName>
</protein>
<dbReference type="EMBL" id="FOLE01000003">
    <property type="protein sequence ID" value="SFC15712.1"/>
    <property type="molecule type" value="Genomic_DNA"/>
</dbReference>
<dbReference type="Gene3D" id="2.60.40.10">
    <property type="entry name" value="Immunoglobulins"/>
    <property type="match status" value="8"/>
</dbReference>
<evidence type="ECO:0000259" key="2">
    <source>
        <dbReference type="Pfam" id="PF19408"/>
    </source>
</evidence>
<dbReference type="Proteomes" id="UP000199514">
    <property type="component" value="Unassembled WGS sequence"/>
</dbReference>
<dbReference type="Pfam" id="PF19408">
    <property type="entry name" value="PKD_6"/>
    <property type="match status" value="2"/>
</dbReference>